<feature type="region of interest" description="Disordered" evidence="1">
    <location>
        <begin position="1"/>
        <end position="90"/>
    </location>
</feature>
<feature type="region of interest" description="Disordered" evidence="1">
    <location>
        <begin position="231"/>
        <end position="260"/>
    </location>
</feature>
<dbReference type="InterPro" id="IPR045030">
    <property type="entry name" value="LYSM1-4"/>
</dbReference>
<comment type="caution">
    <text evidence="2">The sequence shown here is derived from an EMBL/GenBank/DDBJ whole genome shotgun (WGS) entry which is preliminary data.</text>
</comment>
<gene>
    <name evidence="2" type="ORF">TWF481_004649</name>
</gene>
<feature type="region of interest" description="Disordered" evidence="1">
    <location>
        <begin position="160"/>
        <end position="195"/>
    </location>
</feature>
<evidence type="ECO:0008006" key="4">
    <source>
        <dbReference type="Google" id="ProtNLM"/>
    </source>
</evidence>
<dbReference type="Gene3D" id="3.10.350.10">
    <property type="entry name" value="LysM domain"/>
    <property type="match status" value="1"/>
</dbReference>
<dbReference type="InterPro" id="IPR018392">
    <property type="entry name" value="LysM"/>
</dbReference>
<accession>A0AAV9WL36</accession>
<proteinExistence type="predicted"/>
<feature type="compositionally biased region" description="Polar residues" evidence="1">
    <location>
        <begin position="43"/>
        <end position="67"/>
    </location>
</feature>
<evidence type="ECO:0000313" key="2">
    <source>
        <dbReference type="EMBL" id="KAK6509926.1"/>
    </source>
</evidence>
<dbReference type="AlphaFoldDB" id="A0AAV9WL36"/>
<dbReference type="PANTHER" id="PTHR20932">
    <property type="entry name" value="LYSM AND PUTATIVE PEPTIDOGLYCAN-BINDING DOMAIN-CONTAINING PROTEIN"/>
    <property type="match status" value="1"/>
</dbReference>
<feature type="compositionally biased region" description="Low complexity" evidence="1">
    <location>
        <begin position="338"/>
        <end position="348"/>
    </location>
</feature>
<dbReference type="SUPFAM" id="SSF54106">
    <property type="entry name" value="LysM domain"/>
    <property type="match status" value="1"/>
</dbReference>
<name>A0AAV9WL36_9PEZI</name>
<dbReference type="EMBL" id="JAVHJL010000002">
    <property type="protein sequence ID" value="KAK6509926.1"/>
    <property type="molecule type" value="Genomic_DNA"/>
</dbReference>
<dbReference type="Proteomes" id="UP001370758">
    <property type="component" value="Unassembled WGS sequence"/>
</dbReference>
<feature type="compositionally biased region" description="Basic residues" evidence="1">
    <location>
        <begin position="12"/>
        <end position="24"/>
    </location>
</feature>
<protein>
    <recommendedName>
        <fullName evidence="4">LysM domain-containing protein</fullName>
    </recommendedName>
</protein>
<organism evidence="2 3">
    <name type="scientific">Arthrobotrys musiformis</name>
    <dbReference type="NCBI Taxonomy" id="47236"/>
    <lineage>
        <taxon>Eukaryota</taxon>
        <taxon>Fungi</taxon>
        <taxon>Dikarya</taxon>
        <taxon>Ascomycota</taxon>
        <taxon>Pezizomycotina</taxon>
        <taxon>Orbiliomycetes</taxon>
        <taxon>Orbiliales</taxon>
        <taxon>Orbiliaceae</taxon>
        <taxon>Arthrobotrys</taxon>
    </lineage>
</organism>
<evidence type="ECO:0000313" key="3">
    <source>
        <dbReference type="Proteomes" id="UP001370758"/>
    </source>
</evidence>
<dbReference type="InterPro" id="IPR036779">
    <property type="entry name" value="LysM_dom_sf"/>
</dbReference>
<feature type="compositionally biased region" description="Gly residues" evidence="1">
    <location>
        <begin position="170"/>
        <end position="180"/>
    </location>
</feature>
<keyword evidence="3" id="KW-1185">Reference proteome</keyword>
<evidence type="ECO:0000256" key="1">
    <source>
        <dbReference type="SAM" id="MobiDB-lite"/>
    </source>
</evidence>
<feature type="compositionally biased region" description="Polar residues" evidence="1">
    <location>
        <begin position="349"/>
        <end position="360"/>
    </location>
</feature>
<reference evidence="2 3" key="1">
    <citation type="submission" date="2023-08" db="EMBL/GenBank/DDBJ databases">
        <authorList>
            <person name="Palmer J.M."/>
        </authorList>
    </citation>
    <scope>NUCLEOTIDE SEQUENCE [LARGE SCALE GENOMIC DNA]</scope>
    <source>
        <strain evidence="2 3">TWF481</strain>
    </source>
</reference>
<sequence>MASERIMPRQQRPGRAKQRNHTRCNSRYLNNNKAAAEEEWGPSGSQASIEEPNNQSRRAALLTNNEPKTYDQRKGRPPSPEEQETTAQERENEHVLVYIHKVQPTDTLAGVLLAYDIEAGVLRRANRLWPNDSIQMRSQLYLPVSECAVKGVPLPAREVGGQWRKPVGDQVGGGQAGDSGGSQQRPNTLRDDHGNAAVSGLQVSDGHHSFIHIDPVGPVEIVRLARPKLSHFPSSSSERVPPRPRIQDRSSVAEPQYKQPLHDISTDTFERLEVVGAAIETFVRRVAASARTNWVNKTTSDLIELTSQIGRRPQTADFNGANAGNTHKANSFPREELAPAASAASATSNNLLVRSNNSEASKSRRRIKRADGSEG</sequence>
<dbReference type="CDD" id="cd00118">
    <property type="entry name" value="LysM"/>
    <property type="match status" value="1"/>
</dbReference>
<dbReference type="PANTHER" id="PTHR20932:SF8">
    <property type="entry name" value="LD22649P"/>
    <property type="match status" value="1"/>
</dbReference>
<feature type="region of interest" description="Disordered" evidence="1">
    <location>
        <begin position="335"/>
        <end position="375"/>
    </location>
</feature>